<dbReference type="OMA" id="VQYVNCH"/>
<dbReference type="GO" id="GO:0005849">
    <property type="term" value="C:mRNA cleavage factor complex"/>
    <property type="evidence" value="ECO:0007669"/>
    <property type="project" value="UniProtKB-UniRule"/>
</dbReference>
<comment type="function">
    <text evidence="8">Required for endonucleolytic cleavage during polyadenylation-dependent pre-mRNA 3'-end formation.</text>
</comment>
<dbReference type="Pfam" id="PF16573">
    <property type="entry name" value="CLP1_N"/>
    <property type="match status" value="1"/>
</dbReference>
<organism evidence="12 13">
    <name type="scientific">Schizosaccharomyces japonicus (strain yFS275 / FY16936)</name>
    <name type="common">Fission yeast</name>
    <dbReference type="NCBI Taxonomy" id="402676"/>
    <lineage>
        <taxon>Eukaryota</taxon>
        <taxon>Fungi</taxon>
        <taxon>Dikarya</taxon>
        <taxon>Ascomycota</taxon>
        <taxon>Taphrinomycotina</taxon>
        <taxon>Schizosaccharomycetes</taxon>
        <taxon>Schizosaccharomycetales</taxon>
        <taxon>Schizosaccharomycetaceae</taxon>
        <taxon>Schizosaccharomyces</taxon>
    </lineage>
</organism>
<dbReference type="EMBL" id="KE651168">
    <property type="protein sequence ID" value="EEB06738.1"/>
    <property type="molecule type" value="Genomic_DNA"/>
</dbReference>
<keyword evidence="4 8" id="KW-0507">mRNA processing</keyword>
<keyword evidence="6 8" id="KW-0067">ATP-binding</keyword>
<feature type="binding site" evidence="8">
    <location>
        <begin position="118"/>
        <end position="123"/>
    </location>
    <ligand>
        <name>ATP</name>
        <dbReference type="ChEBI" id="CHEBI:30616"/>
    </ligand>
</feature>
<dbReference type="PANTHER" id="PTHR12755">
    <property type="entry name" value="CLEAVAGE/POLYADENYLATION FACTOR IA SUBUNIT CLP1P"/>
    <property type="match status" value="1"/>
</dbReference>
<dbReference type="Pfam" id="PF16575">
    <property type="entry name" value="CLP1_P"/>
    <property type="match status" value="1"/>
</dbReference>
<evidence type="ECO:0000259" key="10">
    <source>
        <dbReference type="Pfam" id="PF16573"/>
    </source>
</evidence>
<dbReference type="HOGENOM" id="CLU_018195_3_1_1"/>
<dbReference type="GO" id="GO:0006388">
    <property type="term" value="P:tRNA splicing, via endonucleolytic cleavage and ligation"/>
    <property type="evidence" value="ECO:0000318"/>
    <property type="project" value="GO_Central"/>
</dbReference>
<dbReference type="SUPFAM" id="SSF52540">
    <property type="entry name" value="P-loop containing nucleoside triphosphate hydrolases"/>
    <property type="match status" value="1"/>
</dbReference>
<evidence type="ECO:0000256" key="8">
    <source>
        <dbReference type="HAMAP-Rule" id="MF_03035"/>
    </source>
</evidence>
<comment type="subunit">
    <text evidence="8">Component of a pre-mRNA cleavage factor complex. Interacts directly with PCF11.</text>
</comment>
<evidence type="ECO:0000256" key="3">
    <source>
        <dbReference type="ARBA" id="ARBA00019824"/>
    </source>
</evidence>
<evidence type="ECO:0000256" key="4">
    <source>
        <dbReference type="ARBA" id="ARBA00022664"/>
    </source>
</evidence>
<comment type="similarity">
    <text evidence="8">Belongs to the Clp1 family. Clp1 subfamily.</text>
</comment>
<evidence type="ECO:0000313" key="13">
    <source>
        <dbReference type="Proteomes" id="UP000001744"/>
    </source>
</evidence>
<evidence type="ECO:0000256" key="1">
    <source>
        <dbReference type="ARBA" id="ARBA00004123"/>
    </source>
</evidence>
<feature type="domain" description="Clp1 P-loop" evidence="11">
    <location>
        <begin position="115"/>
        <end position="317"/>
    </location>
</feature>
<dbReference type="eggNOG" id="KOG2749">
    <property type="taxonomic scope" value="Eukaryota"/>
</dbReference>
<proteinExistence type="inferred from homology"/>
<accession>B6JYX0</accession>
<feature type="domain" description="Clp1 C-terminal" evidence="9">
    <location>
        <begin position="323"/>
        <end position="465"/>
    </location>
</feature>
<evidence type="ECO:0000256" key="5">
    <source>
        <dbReference type="ARBA" id="ARBA00022741"/>
    </source>
</evidence>
<dbReference type="InterPro" id="IPR045116">
    <property type="entry name" value="Clp1/Grc3"/>
</dbReference>
<name>B6JYX0_SCHJY</name>
<evidence type="ECO:0000259" key="11">
    <source>
        <dbReference type="Pfam" id="PF16575"/>
    </source>
</evidence>
<keyword evidence="5 8" id="KW-0547">Nucleotide-binding</keyword>
<evidence type="ECO:0000256" key="6">
    <source>
        <dbReference type="ARBA" id="ARBA00022840"/>
    </source>
</evidence>
<evidence type="ECO:0000313" key="12">
    <source>
        <dbReference type="EMBL" id="EEB06738.1"/>
    </source>
</evidence>
<dbReference type="OrthoDB" id="258143at2759"/>
<dbReference type="InterPro" id="IPR010655">
    <property type="entry name" value="Clp1_C"/>
</dbReference>
<dbReference type="InterPro" id="IPR028606">
    <property type="entry name" value="Clp1"/>
</dbReference>
<reference evidence="12 13" key="1">
    <citation type="journal article" date="2011" name="Science">
        <title>Comparative functional genomics of the fission yeasts.</title>
        <authorList>
            <person name="Rhind N."/>
            <person name="Chen Z."/>
            <person name="Yassour M."/>
            <person name="Thompson D.A."/>
            <person name="Haas B.J."/>
            <person name="Habib N."/>
            <person name="Wapinski I."/>
            <person name="Roy S."/>
            <person name="Lin M.F."/>
            <person name="Heiman D.I."/>
            <person name="Young S.K."/>
            <person name="Furuya K."/>
            <person name="Guo Y."/>
            <person name="Pidoux A."/>
            <person name="Chen H.M."/>
            <person name="Robbertse B."/>
            <person name="Goldberg J.M."/>
            <person name="Aoki K."/>
            <person name="Bayne E.H."/>
            <person name="Berlin A.M."/>
            <person name="Desjardins C.A."/>
            <person name="Dobbs E."/>
            <person name="Dukaj L."/>
            <person name="Fan L."/>
            <person name="FitzGerald M.G."/>
            <person name="French C."/>
            <person name="Gujja S."/>
            <person name="Hansen K."/>
            <person name="Keifenheim D."/>
            <person name="Levin J.Z."/>
            <person name="Mosher R.A."/>
            <person name="Mueller C.A."/>
            <person name="Pfiffner J."/>
            <person name="Priest M."/>
            <person name="Russ C."/>
            <person name="Smialowska A."/>
            <person name="Swoboda P."/>
            <person name="Sykes S.M."/>
            <person name="Vaughn M."/>
            <person name="Vengrova S."/>
            <person name="Yoder R."/>
            <person name="Zeng Q."/>
            <person name="Allshire R."/>
            <person name="Baulcombe D."/>
            <person name="Birren B.W."/>
            <person name="Brown W."/>
            <person name="Ekwall K."/>
            <person name="Kellis M."/>
            <person name="Leatherwood J."/>
            <person name="Levin H."/>
            <person name="Margalit H."/>
            <person name="Martienssen R."/>
            <person name="Nieduszynski C.A."/>
            <person name="Spatafora J.W."/>
            <person name="Friedman N."/>
            <person name="Dalgaard J.Z."/>
            <person name="Baumann P."/>
            <person name="Niki H."/>
            <person name="Regev A."/>
            <person name="Nusbaum C."/>
        </authorList>
    </citation>
    <scope>NUCLEOTIDE SEQUENCE [LARGE SCALE GENOMIC DNA]</scope>
    <source>
        <strain evidence="13">yFS275 / FY16936</strain>
    </source>
</reference>
<protein>
    <recommendedName>
        <fullName evidence="3">Polynucleotide 5'-hydroxyl-kinase GRC3</fullName>
    </recommendedName>
    <alternativeName>
        <fullName evidence="2">Polynucleotide 5'-hydroxyl-kinase grc3</fullName>
    </alternativeName>
</protein>
<dbReference type="GO" id="GO:0005634">
    <property type="term" value="C:nucleus"/>
    <property type="evidence" value="ECO:0000318"/>
    <property type="project" value="GO_Central"/>
</dbReference>
<dbReference type="HAMAP" id="MF_03035">
    <property type="entry name" value="Clp1"/>
    <property type="match status" value="1"/>
</dbReference>
<dbReference type="STRING" id="402676.B6JYX0"/>
<dbReference type="GeneID" id="7048220"/>
<feature type="binding site" evidence="8">
    <location>
        <position position="49"/>
    </location>
    <ligand>
        <name>ATP</name>
        <dbReference type="ChEBI" id="CHEBI:30616"/>
    </ligand>
</feature>
<evidence type="ECO:0000256" key="2">
    <source>
        <dbReference type="ARBA" id="ARBA00018706"/>
    </source>
</evidence>
<sequence>MREITIAKECEWRFEVDEPEIEIKLLSGTAECFGTELAVGPPYKFRYQKAAIFTWHGCVLQLDGEPLVEYIAEETPMLTYLNLHFALNGLRKQAEFSSATPDSEASLGPRVCIVGPKDAGKTSLLKTLEAYALKQFYHPICVNLSPTQSMLALPGSFSAFHLATMLDIQDADGFGSSMATGPTQIQAKSPLVYSYGLDEALDNPKLYKNCVSRLAITVASRMSQNDDARRSGLLIDTPGMVDSEKGYNILHSILTDFRVNVCLVLGSERLYSAIKRKYNDAHWLKVLKIPKSGGCVDRSSEWIQHWQAACVKQYFYGDYRMPLSPLSIVLDAQEVVVYRVLEASAHLMRSSVLPLGMGGDGEEDGTSAAAVENGDSGDGLGGHFMQDNHLERIHTDSMTILQNSILAVSSVSADEDEHLILDSCILGYVFVSDVDDTKNRLTVLSPVQHRFPNNALLMGTLKWQDS</sequence>
<evidence type="ECO:0000259" key="9">
    <source>
        <dbReference type="Pfam" id="PF06807"/>
    </source>
</evidence>
<dbReference type="GO" id="GO:0051731">
    <property type="term" value="F:polynucleotide 5'-hydroxyl-kinase activity"/>
    <property type="evidence" value="ECO:0000318"/>
    <property type="project" value="GO_Central"/>
</dbReference>
<dbReference type="InterPro" id="IPR027417">
    <property type="entry name" value="P-loop_NTPase"/>
</dbReference>
<dbReference type="InterPro" id="IPR032319">
    <property type="entry name" value="CLP1_P"/>
</dbReference>
<dbReference type="JaponicusDB" id="SJAG_01791"/>
<dbReference type="AlphaFoldDB" id="B6JYX0"/>
<dbReference type="Gene3D" id="3.40.50.300">
    <property type="entry name" value="P-loop containing nucleotide triphosphate hydrolases"/>
    <property type="match status" value="1"/>
</dbReference>
<dbReference type="PANTHER" id="PTHR12755:SF6">
    <property type="entry name" value="POLYRIBONUCLEOTIDE 5'-HYDROXYL-KINASE CLP1"/>
    <property type="match status" value="1"/>
</dbReference>
<dbReference type="Pfam" id="PF06807">
    <property type="entry name" value="Clp1"/>
    <property type="match status" value="1"/>
</dbReference>
<comment type="subcellular location">
    <subcellularLocation>
        <location evidence="1 8">Nucleus</location>
    </subcellularLocation>
</comment>
<dbReference type="FunFam" id="2.60.120.1030:FF:000001">
    <property type="entry name" value="Protein CLP1 homolog 5"/>
    <property type="match status" value="1"/>
</dbReference>
<dbReference type="VEuPathDB" id="FungiDB:SJAG_01791"/>
<dbReference type="InterPro" id="IPR038238">
    <property type="entry name" value="Clp1_C_sf"/>
</dbReference>
<dbReference type="InterPro" id="IPR032324">
    <property type="entry name" value="Clp1_N"/>
</dbReference>
<keyword evidence="13" id="KW-1185">Reference proteome</keyword>
<dbReference type="Gene3D" id="2.40.30.330">
    <property type="entry name" value="Pre-mRNA cleavage complex subunit Clp1, C-terminal domain"/>
    <property type="match status" value="1"/>
</dbReference>
<gene>
    <name evidence="8" type="primary">CLP1</name>
    <name evidence="12" type="ORF">SJAG_01791</name>
</gene>
<feature type="domain" description="Clp1 N-terminal" evidence="10">
    <location>
        <begin position="6"/>
        <end position="94"/>
    </location>
</feature>
<dbReference type="InterPro" id="IPR038239">
    <property type="entry name" value="Clp1_N_sf"/>
</dbReference>
<dbReference type="Gene3D" id="2.60.120.1030">
    <property type="entry name" value="Clp1, DNA binding domain"/>
    <property type="match status" value="1"/>
</dbReference>
<feature type="binding site" evidence="8">
    <location>
        <position position="11"/>
    </location>
    <ligand>
        <name>ATP</name>
        <dbReference type="ChEBI" id="CHEBI:30616"/>
    </ligand>
</feature>
<dbReference type="GO" id="GO:0031124">
    <property type="term" value="P:mRNA 3'-end processing"/>
    <property type="evidence" value="ECO:0007669"/>
    <property type="project" value="UniProtKB-UniRule"/>
</dbReference>
<dbReference type="RefSeq" id="XP_002173031.1">
    <property type="nucleotide sequence ID" value="XM_002172995.2"/>
</dbReference>
<dbReference type="GO" id="GO:0005524">
    <property type="term" value="F:ATP binding"/>
    <property type="evidence" value="ECO:0007669"/>
    <property type="project" value="UniProtKB-UniRule"/>
</dbReference>
<dbReference type="Proteomes" id="UP000001744">
    <property type="component" value="Unassembled WGS sequence"/>
</dbReference>
<evidence type="ECO:0000256" key="7">
    <source>
        <dbReference type="ARBA" id="ARBA00023242"/>
    </source>
</evidence>
<keyword evidence="7 8" id="KW-0539">Nucleus</keyword>